<comment type="caution">
    <text evidence="6">The sequence shown here is derived from an EMBL/GenBank/DDBJ whole genome shotgun (WGS) entry which is preliminary data.</text>
</comment>
<dbReference type="GO" id="GO:0000976">
    <property type="term" value="F:transcription cis-regulatory region binding"/>
    <property type="evidence" value="ECO:0007669"/>
    <property type="project" value="TreeGrafter"/>
</dbReference>
<dbReference type="SUPFAM" id="SSF46689">
    <property type="entry name" value="Homeodomain-like"/>
    <property type="match status" value="1"/>
</dbReference>
<evidence type="ECO:0000256" key="1">
    <source>
        <dbReference type="ARBA" id="ARBA00023015"/>
    </source>
</evidence>
<dbReference type="AlphaFoldDB" id="A0A7J4ZUM5"/>
<dbReference type="InterPro" id="IPR025996">
    <property type="entry name" value="MT1864/Rv1816-like_C"/>
</dbReference>
<evidence type="ECO:0000256" key="4">
    <source>
        <dbReference type="PROSITE-ProRule" id="PRU00335"/>
    </source>
</evidence>
<dbReference type="InterPro" id="IPR009057">
    <property type="entry name" value="Homeodomain-like_sf"/>
</dbReference>
<reference evidence="6 7" key="1">
    <citation type="submission" date="2019-09" db="EMBL/GenBank/DDBJ databases">
        <title>Geobacter sp. Red96, a novel strain isolated from paddy soil.</title>
        <authorList>
            <person name="Xu Z."/>
            <person name="Masuda Y."/>
            <person name="Itoh H."/>
            <person name="Senoo K."/>
        </authorList>
    </citation>
    <scope>NUCLEOTIDE SEQUENCE [LARGE SCALE GENOMIC DNA]</scope>
    <source>
        <strain evidence="6 7">Red96</strain>
    </source>
</reference>
<keyword evidence="1" id="KW-0805">Transcription regulation</keyword>
<feature type="DNA-binding region" description="H-T-H motif" evidence="4">
    <location>
        <begin position="136"/>
        <end position="155"/>
    </location>
</feature>
<protein>
    <submittedName>
        <fullName evidence="6">TetR/AcrR family transcriptional regulator</fullName>
    </submittedName>
</protein>
<dbReference type="Proteomes" id="UP000420562">
    <property type="component" value="Unassembled WGS sequence"/>
</dbReference>
<dbReference type="PRINTS" id="PR00455">
    <property type="entry name" value="HTHTETR"/>
</dbReference>
<dbReference type="InterPro" id="IPR050109">
    <property type="entry name" value="HTH-type_TetR-like_transc_reg"/>
</dbReference>
<keyword evidence="3" id="KW-0804">Transcription</keyword>
<evidence type="ECO:0000256" key="3">
    <source>
        <dbReference type="ARBA" id="ARBA00023163"/>
    </source>
</evidence>
<accession>A0A7J4ZUM5</accession>
<dbReference type="EMBL" id="VZQZ01000001">
    <property type="protein sequence ID" value="KAB0667149.1"/>
    <property type="molecule type" value="Genomic_DNA"/>
</dbReference>
<evidence type="ECO:0000256" key="2">
    <source>
        <dbReference type="ARBA" id="ARBA00023125"/>
    </source>
</evidence>
<dbReference type="GO" id="GO:0003700">
    <property type="term" value="F:DNA-binding transcription factor activity"/>
    <property type="evidence" value="ECO:0007669"/>
    <property type="project" value="TreeGrafter"/>
</dbReference>
<sequence>MLLFYCHNGQTSTPGKNYFGLRKAKIPRFSPTGRLFPAGYNSNSGNRRVGRLLNKILVDVLRHGEEARTGEAPSNLFLDTTNLTMLIMITILFSRTWTGHPMGIVERKERQKESLRQDILDAAREILLAEGHAKLSMRSIAKRIEYSPTTIYLYFKNKDEILFHLCEEALERQFDAMSAAASNEFSPFLRLRATLRAYIDFGLAEPDRYQITYMTDMSQYVSVTSVLMEGSFGNKLLELVRRQLHDVLMESGAPLDPESVFQALWAHSHGIVSLLIACPDFPWVERDKLIETTIDMSLKGLLR</sequence>
<dbReference type="Pfam" id="PF00440">
    <property type="entry name" value="TetR_N"/>
    <property type="match status" value="1"/>
</dbReference>
<dbReference type="Pfam" id="PF13305">
    <property type="entry name" value="TetR_C_33"/>
    <property type="match status" value="1"/>
</dbReference>
<evidence type="ECO:0000313" key="7">
    <source>
        <dbReference type="Proteomes" id="UP000420562"/>
    </source>
</evidence>
<dbReference type="Gene3D" id="1.10.357.10">
    <property type="entry name" value="Tetracycline Repressor, domain 2"/>
    <property type="match status" value="1"/>
</dbReference>
<evidence type="ECO:0000313" key="6">
    <source>
        <dbReference type="EMBL" id="KAB0667149.1"/>
    </source>
</evidence>
<name>A0A7J4ZUM5_9BACT</name>
<feature type="domain" description="HTH tetR-type" evidence="5">
    <location>
        <begin position="113"/>
        <end position="173"/>
    </location>
</feature>
<gene>
    <name evidence="6" type="ORF">F6V25_00150</name>
</gene>
<proteinExistence type="predicted"/>
<evidence type="ECO:0000259" key="5">
    <source>
        <dbReference type="PROSITE" id="PS50977"/>
    </source>
</evidence>
<dbReference type="SUPFAM" id="SSF48498">
    <property type="entry name" value="Tetracyclin repressor-like, C-terminal domain"/>
    <property type="match status" value="1"/>
</dbReference>
<keyword evidence="7" id="KW-1185">Reference proteome</keyword>
<organism evidence="6 7">
    <name type="scientific">Oryzomonas japonica</name>
    <dbReference type="NCBI Taxonomy" id="2603858"/>
    <lineage>
        <taxon>Bacteria</taxon>
        <taxon>Pseudomonadati</taxon>
        <taxon>Thermodesulfobacteriota</taxon>
        <taxon>Desulfuromonadia</taxon>
        <taxon>Geobacterales</taxon>
        <taxon>Geobacteraceae</taxon>
        <taxon>Oryzomonas</taxon>
    </lineage>
</organism>
<dbReference type="InterPro" id="IPR001647">
    <property type="entry name" value="HTH_TetR"/>
</dbReference>
<dbReference type="PANTHER" id="PTHR30055">
    <property type="entry name" value="HTH-TYPE TRANSCRIPTIONAL REGULATOR RUTR"/>
    <property type="match status" value="1"/>
</dbReference>
<dbReference type="InterPro" id="IPR036271">
    <property type="entry name" value="Tet_transcr_reg_TetR-rel_C_sf"/>
</dbReference>
<keyword evidence="2 4" id="KW-0238">DNA-binding</keyword>
<dbReference type="PANTHER" id="PTHR30055:SF212">
    <property type="entry name" value="TETR-FAMILY FAMILY TRANSCRIPTIONAL REGULATOR"/>
    <property type="match status" value="1"/>
</dbReference>
<dbReference type="PROSITE" id="PS50977">
    <property type="entry name" value="HTH_TETR_2"/>
    <property type="match status" value="1"/>
</dbReference>